<reference evidence="2" key="1">
    <citation type="submission" date="2021-01" db="EMBL/GenBank/DDBJ databases">
        <authorList>
            <person name="Corre E."/>
            <person name="Pelletier E."/>
            <person name="Niang G."/>
            <person name="Scheremetjew M."/>
            <person name="Finn R."/>
            <person name="Kale V."/>
            <person name="Holt S."/>
            <person name="Cochrane G."/>
            <person name="Meng A."/>
            <person name="Brown T."/>
            <person name="Cohen L."/>
        </authorList>
    </citation>
    <scope>NUCLEOTIDE SEQUENCE</scope>
    <source>
        <strain evidence="2">CCAP 1951/1</strain>
    </source>
</reference>
<feature type="compositionally biased region" description="Basic and acidic residues" evidence="1">
    <location>
        <begin position="22"/>
        <end position="43"/>
    </location>
</feature>
<evidence type="ECO:0000256" key="1">
    <source>
        <dbReference type="SAM" id="MobiDB-lite"/>
    </source>
</evidence>
<dbReference type="GO" id="GO:0003723">
    <property type="term" value="F:RNA binding"/>
    <property type="evidence" value="ECO:0007669"/>
    <property type="project" value="InterPro"/>
</dbReference>
<organism evidence="2">
    <name type="scientific">Neobodo designis</name>
    <name type="common">Flagellated protozoan</name>
    <name type="synonym">Bodo designis</name>
    <dbReference type="NCBI Taxonomy" id="312471"/>
    <lineage>
        <taxon>Eukaryota</taxon>
        <taxon>Discoba</taxon>
        <taxon>Euglenozoa</taxon>
        <taxon>Kinetoplastea</taxon>
        <taxon>Metakinetoplastina</taxon>
        <taxon>Neobodonida</taxon>
        <taxon>Neobodo</taxon>
    </lineage>
</organism>
<dbReference type="GO" id="GO:0005634">
    <property type="term" value="C:nucleus"/>
    <property type="evidence" value="ECO:0007669"/>
    <property type="project" value="InterPro"/>
</dbReference>
<dbReference type="AlphaFoldDB" id="A0A7S1QB62"/>
<feature type="region of interest" description="Disordered" evidence="1">
    <location>
        <begin position="1"/>
        <end position="56"/>
    </location>
</feature>
<feature type="compositionally biased region" description="Basic and acidic residues" evidence="1">
    <location>
        <begin position="1"/>
        <end position="11"/>
    </location>
</feature>
<dbReference type="InterPro" id="IPR006509">
    <property type="entry name" value="RBM39_SF"/>
</dbReference>
<dbReference type="GO" id="GO:0006397">
    <property type="term" value="P:mRNA processing"/>
    <property type="evidence" value="ECO:0007669"/>
    <property type="project" value="InterPro"/>
</dbReference>
<evidence type="ECO:0000313" key="2">
    <source>
        <dbReference type="EMBL" id="CAD9125965.1"/>
    </source>
</evidence>
<accession>A0A7S1QB62</accession>
<dbReference type="EMBL" id="HBGF01029857">
    <property type="protein sequence ID" value="CAD9125965.1"/>
    <property type="molecule type" value="Transcribed_RNA"/>
</dbReference>
<protein>
    <recommendedName>
        <fullName evidence="3">RRM domain-containing protein</fullName>
    </recommendedName>
</protein>
<dbReference type="SUPFAM" id="SSF54928">
    <property type="entry name" value="RNA-binding domain, RBD"/>
    <property type="match status" value="1"/>
</dbReference>
<gene>
    <name evidence="2" type="ORF">NDES1114_LOCUS19872</name>
</gene>
<dbReference type="InterPro" id="IPR012677">
    <property type="entry name" value="Nucleotide-bd_a/b_plait_sf"/>
</dbReference>
<sequence length="173" mass="19009">MEDTEADRLLERSPAGWFGRSRNAETERRRKLARAEEQRQEALRKKRAEAKKAQRSRADVVAEVPPEEAFTCCLLKGMFDPAAEKADVGDDWAAAIREDVGQQVAALQPLAVVVDDWTDKGRVLIRFGNEAAARKCAEGLNGRDFGGRTIEAHAVSLKQAELVLASRPGAPEA</sequence>
<evidence type="ECO:0008006" key="3">
    <source>
        <dbReference type="Google" id="ProtNLM"/>
    </source>
</evidence>
<dbReference type="InterPro" id="IPR035979">
    <property type="entry name" value="RBD_domain_sf"/>
</dbReference>
<dbReference type="PANTHER" id="PTHR48036">
    <property type="entry name" value="SPLICING FACTOR (PAD-1), PUTATIVE (AFU_ORTHOLOGUE AFUA_1G15810)-RELATED"/>
    <property type="match status" value="1"/>
</dbReference>
<name>A0A7S1QB62_NEODS</name>
<proteinExistence type="predicted"/>
<dbReference type="Gene3D" id="3.30.70.330">
    <property type="match status" value="1"/>
</dbReference>